<dbReference type="STRING" id="1314781.A0A166NG45"/>
<gene>
    <name evidence="1" type="ORF">EXIGLDRAFT_846843</name>
</gene>
<dbReference type="AlphaFoldDB" id="A0A166NG45"/>
<evidence type="ECO:0000313" key="2">
    <source>
        <dbReference type="Proteomes" id="UP000077266"/>
    </source>
</evidence>
<dbReference type="EMBL" id="KV426677">
    <property type="protein sequence ID" value="KZV79123.1"/>
    <property type="molecule type" value="Genomic_DNA"/>
</dbReference>
<evidence type="ECO:0000313" key="1">
    <source>
        <dbReference type="EMBL" id="KZV79123.1"/>
    </source>
</evidence>
<keyword evidence="2" id="KW-1185">Reference proteome</keyword>
<accession>A0A166NG45</accession>
<dbReference type="OrthoDB" id="2745518at2759"/>
<protein>
    <submittedName>
        <fullName evidence="1">Uncharacterized protein</fullName>
    </submittedName>
</protein>
<dbReference type="InParanoid" id="A0A166NG45"/>
<name>A0A166NG45_EXIGL</name>
<organism evidence="1 2">
    <name type="scientific">Exidia glandulosa HHB12029</name>
    <dbReference type="NCBI Taxonomy" id="1314781"/>
    <lineage>
        <taxon>Eukaryota</taxon>
        <taxon>Fungi</taxon>
        <taxon>Dikarya</taxon>
        <taxon>Basidiomycota</taxon>
        <taxon>Agaricomycotina</taxon>
        <taxon>Agaricomycetes</taxon>
        <taxon>Auriculariales</taxon>
        <taxon>Exidiaceae</taxon>
        <taxon>Exidia</taxon>
    </lineage>
</organism>
<dbReference type="Proteomes" id="UP000077266">
    <property type="component" value="Unassembled WGS sequence"/>
</dbReference>
<proteinExistence type="predicted"/>
<sequence length="503" mass="56409">MQSLTTPVIRSLETLPFDVIDQILLASASYADLQAAVLSCHALHGVFNIRKTSILAHTLRLAMGGNDVIAASFRTVRIETRLNLGIANVDQVMATIQTIHEDASYILTAKEYAICMARAHVCEGLEVAYSRSFKDRNTDDCSCLTVAESDRFRMALHRLWLCSAYIQSPVVKPLCLSASTRVPLLYGELSVQAVFDLVHVVGWMGTTVMGCLPPDIAMRRQGKYPLVCLSSGPSNVYNAYQLPQRTDEFLPKISRQLRHRYRSWEHDIDLHREILSRTTAQPAVPDDMSTIVELPDGPGPECSKCQAKPGVCVWDKHNWTHVPRNMRLQGLVDWLGRLAGNYYERHLFLQYLGVDDPRPNYLCIRNTRRIAVALSPAPNITVSSILQELLALPHNVTTTEEELYLEGDGFNSVTDEDLLCLPCLEDLVGSRLPVWWGGKKIDAVPDEANKPKCSFGMECSEQKLADHAYDFNHSCIGQDFGIIDGYKESLRIQRMYTKAGKRI</sequence>
<reference evidence="1 2" key="1">
    <citation type="journal article" date="2016" name="Mol. Biol. Evol.">
        <title>Comparative Genomics of Early-Diverging Mushroom-Forming Fungi Provides Insights into the Origins of Lignocellulose Decay Capabilities.</title>
        <authorList>
            <person name="Nagy L.G."/>
            <person name="Riley R."/>
            <person name="Tritt A."/>
            <person name="Adam C."/>
            <person name="Daum C."/>
            <person name="Floudas D."/>
            <person name="Sun H."/>
            <person name="Yadav J.S."/>
            <person name="Pangilinan J."/>
            <person name="Larsson K.H."/>
            <person name="Matsuura K."/>
            <person name="Barry K."/>
            <person name="Labutti K."/>
            <person name="Kuo R."/>
            <person name="Ohm R.A."/>
            <person name="Bhattacharya S.S."/>
            <person name="Shirouzu T."/>
            <person name="Yoshinaga Y."/>
            <person name="Martin F.M."/>
            <person name="Grigoriev I.V."/>
            <person name="Hibbett D.S."/>
        </authorList>
    </citation>
    <scope>NUCLEOTIDE SEQUENCE [LARGE SCALE GENOMIC DNA]</scope>
    <source>
        <strain evidence="1 2">HHB12029</strain>
    </source>
</reference>